<dbReference type="AlphaFoldDB" id="A0A4Y9XKR6"/>
<dbReference type="EMBL" id="SEOQ01001778">
    <property type="protein sequence ID" value="TFY50570.1"/>
    <property type="molecule type" value="Genomic_DNA"/>
</dbReference>
<organism evidence="2 3">
    <name type="scientific">Dentipellis fragilis</name>
    <dbReference type="NCBI Taxonomy" id="205917"/>
    <lineage>
        <taxon>Eukaryota</taxon>
        <taxon>Fungi</taxon>
        <taxon>Dikarya</taxon>
        <taxon>Basidiomycota</taxon>
        <taxon>Agaricomycotina</taxon>
        <taxon>Agaricomycetes</taxon>
        <taxon>Russulales</taxon>
        <taxon>Hericiaceae</taxon>
        <taxon>Dentipellis</taxon>
    </lineage>
</organism>
<dbReference type="OrthoDB" id="5424209at2759"/>
<sequence>MHCIDDTTTPAPLLVARVRPAQPRAVVFSVLPATLARRVIRVVDLRAAISVSQLTPRSIPWATRGWRWSFMKARLWSWNDGFHGVVSILLVFTDDFESFIVTDIHTGPAIAQFTMTWALTSERIPEDLLQSCIRFAHDLQEARYAADDNTTSQNLTNAESASPDSDPVSADPHAVSKEEASRFYADLASRPTLIYRSDVERKWESRSDWQRKELRPVFGHSINKVWNDDLSWKVVGIMDFHKIRFTTIEPVRFREYDWETGEDGISPVVIWVGVHPGSGVSASTAHDASMTLLALLKDFDMTDVHVHFRESSYIRTAGAPLYAPVNLLDPTADVHTPLTPALGVGISTMAHPDVQGTMALYLAAGGDSQDLLGLSCRHVLIGPTEANEDYVSHIGTVVLLCPPLNSFPIALRRIPVPCDRELDGVDGSGVCLLAKVDDVFTRCIGVADIVLVRFRRADEDMTTGKTQEVLAVATCSEIEGHSTLNIGVGHGRYADAEGRSQGRVDVSGWIE</sequence>
<gene>
    <name evidence="2" type="ORF">EVG20_g11445</name>
</gene>
<evidence type="ECO:0000313" key="3">
    <source>
        <dbReference type="Proteomes" id="UP000298327"/>
    </source>
</evidence>
<keyword evidence="3" id="KW-1185">Reference proteome</keyword>
<evidence type="ECO:0000313" key="2">
    <source>
        <dbReference type="EMBL" id="TFY50570.1"/>
    </source>
</evidence>
<protein>
    <submittedName>
        <fullName evidence="2">Uncharacterized protein</fullName>
    </submittedName>
</protein>
<evidence type="ECO:0000256" key="1">
    <source>
        <dbReference type="SAM" id="MobiDB-lite"/>
    </source>
</evidence>
<name>A0A4Y9XKR6_9AGAM</name>
<dbReference type="Proteomes" id="UP000298327">
    <property type="component" value="Unassembled WGS sequence"/>
</dbReference>
<feature type="compositionally biased region" description="Polar residues" evidence="1">
    <location>
        <begin position="148"/>
        <end position="157"/>
    </location>
</feature>
<feature type="compositionally biased region" description="Low complexity" evidence="1">
    <location>
        <begin position="158"/>
        <end position="172"/>
    </location>
</feature>
<accession>A0A4Y9XKR6</accession>
<reference evidence="2 3" key="1">
    <citation type="submission" date="2019-02" db="EMBL/GenBank/DDBJ databases">
        <title>Genome sequencing of the rare red list fungi Dentipellis fragilis.</title>
        <authorList>
            <person name="Buettner E."/>
            <person name="Kellner H."/>
        </authorList>
    </citation>
    <scope>NUCLEOTIDE SEQUENCE [LARGE SCALE GENOMIC DNA]</scope>
    <source>
        <strain evidence="2 3">DSM 105465</strain>
    </source>
</reference>
<comment type="caution">
    <text evidence="2">The sequence shown here is derived from an EMBL/GenBank/DDBJ whole genome shotgun (WGS) entry which is preliminary data.</text>
</comment>
<feature type="region of interest" description="Disordered" evidence="1">
    <location>
        <begin position="148"/>
        <end position="172"/>
    </location>
</feature>
<proteinExistence type="predicted"/>
<dbReference type="STRING" id="205917.A0A4Y9XKR6"/>